<reference evidence="2" key="1">
    <citation type="journal article" date="2019" name="Int. J. Syst. Evol. Microbiol.">
        <title>The Global Catalogue of Microorganisms (GCM) 10K type strain sequencing project: providing services to taxonomists for standard genome sequencing and annotation.</title>
        <authorList>
            <consortium name="The Broad Institute Genomics Platform"/>
            <consortium name="The Broad Institute Genome Sequencing Center for Infectious Disease"/>
            <person name="Wu L."/>
            <person name="Ma J."/>
        </authorList>
    </citation>
    <scope>NUCLEOTIDE SEQUENCE [LARGE SCALE GENOMIC DNA]</scope>
    <source>
        <strain evidence="2">JCM 31920</strain>
    </source>
</reference>
<dbReference type="InterPro" id="IPR039758">
    <property type="entry name" value="NAGK-like"/>
</dbReference>
<dbReference type="RefSeq" id="WP_345027319.1">
    <property type="nucleotide sequence ID" value="NZ_BAABEY010000012.1"/>
</dbReference>
<dbReference type="SUPFAM" id="SSF53067">
    <property type="entry name" value="Actin-like ATPase domain"/>
    <property type="match status" value="2"/>
</dbReference>
<sequence>MNRILIADSGSSKTDWALAAANGETLKEWQSPGINPFFQDADTIEALLNEVVFPQLAGSEPATIAFYGAGCADPAINAPLKGIFGKQYKGATVGVESDLLGAARSLCGHEKGIACILGTGANNCLYDGREIVGNIGSLGFWMGDEGSGGYLGKRLVISFLHKELPENLSAAFSEKYPGVNRLEILDKAYRQPFPNRYFARYTHFLSEQQGDAFVDRFLEEAFLLFLEKYVCKHPHADRYPVSFTGSVAWIFQQQLLRAVGKMGLQPGKIEQRPMPGLIRYHLPGNG</sequence>
<dbReference type="Gene3D" id="3.30.420.40">
    <property type="match status" value="2"/>
</dbReference>
<dbReference type="PANTHER" id="PTHR12862">
    <property type="entry name" value="BADF TYPE ATPASE DOMAIN-CONTAINING PROTEIN"/>
    <property type="match status" value="1"/>
</dbReference>
<dbReference type="Gene3D" id="1.10.720.160">
    <property type="match status" value="1"/>
</dbReference>
<proteinExistence type="predicted"/>
<dbReference type="Proteomes" id="UP001501508">
    <property type="component" value="Unassembled WGS sequence"/>
</dbReference>
<organism evidence="1 2">
    <name type="scientific">Ravibacter arvi</name>
    <dbReference type="NCBI Taxonomy" id="2051041"/>
    <lineage>
        <taxon>Bacteria</taxon>
        <taxon>Pseudomonadati</taxon>
        <taxon>Bacteroidota</taxon>
        <taxon>Cytophagia</taxon>
        <taxon>Cytophagales</taxon>
        <taxon>Spirosomataceae</taxon>
        <taxon>Ravibacter</taxon>
    </lineage>
</organism>
<evidence type="ECO:0000313" key="2">
    <source>
        <dbReference type="Proteomes" id="UP001501508"/>
    </source>
</evidence>
<dbReference type="PANTHER" id="PTHR12862:SF0">
    <property type="entry name" value="N-ACETYL-D-GLUCOSAMINE KINASE"/>
    <property type="match status" value="1"/>
</dbReference>
<gene>
    <name evidence="1" type="ORF">GCM10023091_12090</name>
</gene>
<protein>
    <submittedName>
        <fullName evidence="1">ATPase</fullName>
    </submittedName>
</protein>
<keyword evidence="2" id="KW-1185">Reference proteome</keyword>
<comment type="caution">
    <text evidence="1">The sequence shown here is derived from an EMBL/GenBank/DDBJ whole genome shotgun (WGS) entry which is preliminary data.</text>
</comment>
<accession>A0ABP8LV71</accession>
<evidence type="ECO:0000313" key="1">
    <source>
        <dbReference type="EMBL" id="GAA4435533.1"/>
    </source>
</evidence>
<dbReference type="CDD" id="cd24079">
    <property type="entry name" value="ASKHA_NBD_PG1100-like"/>
    <property type="match status" value="1"/>
</dbReference>
<name>A0ABP8LV71_9BACT</name>
<dbReference type="EMBL" id="BAABEY010000012">
    <property type="protein sequence ID" value="GAA4435533.1"/>
    <property type="molecule type" value="Genomic_DNA"/>
</dbReference>
<dbReference type="InterPro" id="IPR043129">
    <property type="entry name" value="ATPase_NBD"/>
</dbReference>